<sequence>MYAAKLEDNGNQVEYNIYKGMIHAFLNRPQQKTFEAMNDVISALPPTLKREENKK</sequence>
<proteinExistence type="predicted"/>
<name>A0A645G213_9ZZZZ</name>
<comment type="caution">
    <text evidence="1">The sequence shown here is derived from an EMBL/GenBank/DDBJ whole genome shotgun (WGS) entry which is preliminary data.</text>
</comment>
<reference evidence="1" key="1">
    <citation type="submission" date="2019-08" db="EMBL/GenBank/DDBJ databases">
        <authorList>
            <person name="Kucharzyk K."/>
            <person name="Murdoch R.W."/>
            <person name="Higgins S."/>
            <person name="Loffler F."/>
        </authorList>
    </citation>
    <scope>NUCLEOTIDE SEQUENCE</scope>
</reference>
<protein>
    <recommendedName>
        <fullName evidence="2">Alpha/beta hydrolase fold-3 domain-containing protein</fullName>
    </recommendedName>
</protein>
<accession>A0A645G213</accession>
<dbReference type="InterPro" id="IPR029058">
    <property type="entry name" value="AB_hydrolase_fold"/>
</dbReference>
<dbReference type="AlphaFoldDB" id="A0A645G213"/>
<evidence type="ECO:0008006" key="2">
    <source>
        <dbReference type="Google" id="ProtNLM"/>
    </source>
</evidence>
<dbReference type="Gene3D" id="3.40.50.1820">
    <property type="entry name" value="alpha/beta hydrolase"/>
    <property type="match status" value="1"/>
</dbReference>
<organism evidence="1">
    <name type="scientific">bioreactor metagenome</name>
    <dbReference type="NCBI Taxonomy" id="1076179"/>
    <lineage>
        <taxon>unclassified sequences</taxon>
        <taxon>metagenomes</taxon>
        <taxon>ecological metagenomes</taxon>
    </lineage>
</organism>
<gene>
    <name evidence="1" type="ORF">SDC9_167357</name>
</gene>
<dbReference type="EMBL" id="VSSQ01067623">
    <property type="protein sequence ID" value="MPN19982.1"/>
    <property type="molecule type" value="Genomic_DNA"/>
</dbReference>
<evidence type="ECO:0000313" key="1">
    <source>
        <dbReference type="EMBL" id="MPN19982.1"/>
    </source>
</evidence>